<accession>A0AA40G6M8</accession>
<dbReference type="EMBL" id="JAHYIQ010000005">
    <property type="protein sequence ID" value="KAK1131904.1"/>
    <property type="molecule type" value="Genomic_DNA"/>
</dbReference>
<comment type="caution">
    <text evidence="2">The sequence shown here is derived from an EMBL/GenBank/DDBJ whole genome shotgun (WGS) entry which is preliminary data.</text>
</comment>
<name>A0AA40G6M8_9HYME</name>
<organism evidence="2 3">
    <name type="scientific">Melipona bicolor</name>
    <dbReference type="NCBI Taxonomy" id="60889"/>
    <lineage>
        <taxon>Eukaryota</taxon>
        <taxon>Metazoa</taxon>
        <taxon>Ecdysozoa</taxon>
        <taxon>Arthropoda</taxon>
        <taxon>Hexapoda</taxon>
        <taxon>Insecta</taxon>
        <taxon>Pterygota</taxon>
        <taxon>Neoptera</taxon>
        <taxon>Endopterygota</taxon>
        <taxon>Hymenoptera</taxon>
        <taxon>Apocrita</taxon>
        <taxon>Aculeata</taxon>
        <taxon>Apoidea</taxon>
        <taxon>Anthophila</taxon>
        <taxon>Apidae</taxon>
        <taxon>Melipona</taxon>
    </lineage>
</organism>
<dbReference type="AlphaFoldDB" id="A0AA40G6M8"/>
<sequence length="52" mass="5859">MASKWTNDEVLFPLVARCGTLREHRGSDLRTKIRRSGETNKEQRNGKGADGD</sequence>
<dbReference type="Proteomes" id="UP001177670">
    <property type="component" value="Unassembled WGS sequence"/>
</dbReference>
<proteinExistence type="predicted"/>
<evidence type="ECO:0000313" key="2">
    <source>
        <dbReference type="EMBL" id="KAK1131904.1"/>
    </source>
</evidence>
<reference evidence="2" key="1">
    <citation type="submission" date="2021-10" db="EMBL/GenBank/DDBJ databases">
        <title>Melipona bicolor Genome sequencing and assembly.</title>
        <authorList>
            <person name="Araujo N.S."/>
            <person name="Arias M.C."/>
        </authorList>
    </citation>
    <scope>NUCLEOTIDE SEQUENCE</scope>
    <source>
        <strain evidence="2">USP_2M_L1-L4_2017</strain>
        <tissue evidence="2">Whole body</tissue>
    </source>
</reference>
<gene>
    <name evidence="2" type="ORF">K0M31_016052</name>
</gene>
<protein>
    <submittedName>
        <fullName evidence="2">Uncharacterized protein</fullName>
    </submittedName>
</protein>
<feature type="region of interest" description="Disordered" evidence="1">
    <location>
        <begin position="23"/>
        <end position="52"/>
    </location>
</feature>
<keyword evidence="3" id="KW-1185">Reference proteome</keyword>
<evidence type="ECO:0000256" key="1">
    <source>
        <dbReference type="SAM" id="MobiDB-lite"/>
    </source>
</evidence>
<evidence type="ECO:0000313" key="3">
    <source>
        <dbReference type="Proteomes" id="UP001177670"/>
    </source>
</evidence>